<reference evidence="2 3" key="1">
    <citation type="submission" date="2023-08" db="EMBL/GenBank/DDBJ databases">
        <title>The whole genome sequence of Lysobacter yananisis.</title>
        <authorList>
            <person name="Sun H."/>
        </authorList>
    </citation>
    <scope>NUCLEOTIDE SEQUENCE [LARGE SCALE GENOMIC DNA]</scope>
    <source>
        <strain evidence="2 3">SNNU513</strain>
    </source>
</reference>
<dbReference type="EMBL" id="CP133568">
    <property type="protein sequence ID" value="WMT02868.1"/>
    <property type="molecule type" value="Genomic_DNA"/>
</dbReference>
<evidence type="ECO:0008006" key="4">
    <source>
        <dbReference type="Google" id="ProtNLM"/>
    </source>
</evidence>
<dbReference type="Proteomes" id="UP001229313">
    <property type="component" value="Chromosome"/>
</dbReference>
<proteinExistence type="predicted"/>
<feature type="chain" id="PRO_5045859390" description="Lipase chaperone" evidence="1">
    <location>
        <begin position="31"/>
        <end position="210"/>
    </location>
</feature>
<keyword evidence="1" id="KW-0732">Signal</keyword>
<feature type="signal peptide" evidence="1">
    <location>
        <begin position="1"/>
        <end position="30"/>
    </location>
</feature>
<dbReference type="RefSeq" id="WP_139381925.1">
    <property type="nucleotide sequence ID" value="NZ_CP133568.1"/>
</dbReference>
<evidence type="ECO:0000256" key="1">
    <source>
        <dbReference type="SAM" id="SignalP"/>
    </source>
</evidence>
<organism evidence="2 3">
    <name type="scientific">Lysobacter yananisis</name>
    <dbReference type="NCBI Taxonomy" id="1003114"/>
    <lineage>
        <taxon>Bacteria</taxon>
        <taxon>Pseudomonadati</taxon>
        <taxon>Pseudomonadota</taxon>
        <taxon>Gammaproteobacteria</taxon>
        <taxon>Lysobacterales</taxon>
        <taxon>Lysobacteraceae</taxon>
        <taxon>Lysobacter</taxon>
    </lineage>
</organism>
<accession>A0ABY9P733</accession>
<keyword evidence="3" id="KW-1185">Reference proteome</keyword>
<name>A0ABY9P733_9GAMM</name>
<sequence>MKRNTLMLGLALTAAALAAAVSLGSWPFSASRAAATAQAGGDAGAASAAEAGSGVHAMLATPQGRRFQQRRQFQDEAKRFFRDAAALGPAERERRAQALQAQIDRYEQADELSAGETMLLRVGLIRATVPDEARQALLVQQLAQRYRSQAAQHEQAFVEQQARDPKFQAYKRSEARIVAETMAMQQIPGGLTRDEYLRQRLQAERERIYR</sequence>
<evidence type="ECO:0000313" key="2">
    <source>
        <dbReference type="EMBL" id="WMT02868.1"/>
    </source>
</evidence>
<gene>
    <name evidence="2" type="ORF">RDV84_23380</name>
</gene>
<protein>
    <recommendedName>
        <fullName evidence="4">Lipase chaperone</fullName>
    </recommendedName>
</protein>
<evidence type="ECO:0000313" key="3">
    <source>
        <dbReference type="Proteomes" id="UP001229313"/>
    </source>
</evidence>